<dbReference type="InterPro" id="IPR043920">
    <property type="entry name" value="DUF5757"/>
</dbReference>
<reference evidence="1" key="1">
    <citation type="submission" date="2018-10" db="EMBL/GenBank/DDBJ databases">
        <title>Hidden diversity of soil giant viruses.</title>
        <authorList>
            <person name="Schulz F."/>
            <person name="Alteio L."/>
            <person name="Goudeau D."/>
            <person name="Ryan E.M."/>
            <person name="Malmstrom R.R."/>
            <person name="Blanchard J."/>
            <person name="Woyke T."/>
        </authorList>
    </citation>
    <scope>NUCLEOTIDE SEQUENCE</scope>
    <source>
        <strain evidence="1">SOV1</strain>
    </source>
</reference>
<sequence length="1313" mass="151391">MRSEFDNDSSVTFAKAVAKGVPARYYDLAEEKTVFEKLQELTAARPTISLYNLEEALDFPLRDSIEFIYLWLQAFPQYQIEHPQILAMIKNFFESRDESFEETSMRNILSDYRIWLQRFESELREDAIKLEKMKLLVQQMSSIVPVYMSPLKINMHTITYSYRCEVGVDPLPEIFAKAKTSYIIPYIQYDNKFKIYSGKTNDTRPLYYNSVNYVSNLRANILICSVWAEELGSSSQGNGVTPQDSENQLDQEARYGKKEGFKRAEFTYRQEENKLTVKISVPYIEGVLTERDIIHRISSSFINLPSPYLTSIPVATNFLPLVAESRVTELSSSSVVLSTELSGQFTLYSINYIEVLLFDLIMTDSLFSNYLYLAELGNEPIAEKRDPSINFRSPQGLSIDLKLKKRVIGADDTVEVVSNSSIIEGSFSNSIIAIDVNFKDAYAIGTAQLFSQIFSRLMRRYIELEERETETYLKINSNLISFIEKSAAVGSQEEMLALQNLSPEKLLRKQIPDLFIRGYNRVCSNPLPQLIKTEEIPLYEKEKRILQFNPSGVTKPYYFICPNEEYPYPRLMENKSLANNKVYPYIPCCYKTDTGTVTKVKQESIIEHSNKHIYTTPEILDQGRDAYIPKEIESFLKSALIGSSASSEDSLFLRFGTVNYYQKTFGASDTYYQNTFIHCVLRALEIPDYMSSDAKEDYVDSFRKRFFSLSPNPGTGFNVYPETLSQELYDMTPDTIKEYATDNERFFDPLHFYRLLEEIFNCNIYVFSYSEYMRTDKLNKNPLKTSFLQLPRYSIFHSHIYRSNLPTILIMRHWGPESQSKVIPFPTCELIIERSVANRDKNKRESYTYRYNFGEEMNSALSSALRYISQTLTWQIGDETRKNLYSLFNWRAVFGQIPIISQVIDSNGKARLFCLKFGESLVYVNVLPTAPLNVPLLDTKTVLLPTETLVKQLFGKPYAYVTNFTKSRVIGYWFSIGDIEYGIECPFQPIPFDTAVGIPRPESTVDGTDRISTTVALGPTTSIKQSPIKRIQYLKRAAYIIMTVIKYLYVVAREPEDFGAFIARIGAAVPQRNPAELPDSTDLYFTNYIPRVLPAGNTVEEVLIRLEKLAPSDNNQFRGARIPIYNEEMYNGILYQLKKFAKSIEGLKLSPDYFREIKNFYQFKSDYPMEENEFLLLSPQEFDSWAEIYISAFGVKERIVQNLKDNINFTLNPDAYRYQDPYVYTEKSKYVLIQNVAMGDFLRAINVATYWYLYKVNLGYSAKQYIEPSLPSHVIYTISPSSRLQISIDKRVVGKGYVEILNYGGNYAALLNL</sequence>
<accession>A0A3G5AK12</accession>
<name>A0A3G5AK12_9VIRU</name>
<protein>
    <submittedName>
        <fullName evidence="1">VETF-like early transcription factor large subunit</fullName>
    </submittedName>
</protein>
<organism evidence="1">
    <name type="scientific">Solivirus sp</name>
    <dbReference type="NCBI Taxonomy" id="2487772"/>
    <lineage>
        <taxon>Viruses</taxon>
        <taxon>Pithoviruses</taxon>
    </lineage>
</organism>
<dbReference type="EMBL" id="MK072493">
    <property type="protein sequence ID" value="AYV86079.1"/>
    <property type="molecule type" value="Genomic_DNA"/>
</dbReference>
<gene>
    <name evidence="1" type="ORF">Solivirus5_7</name>
</gene>
<proteinExistence type="predicted"/>
<evidence type="ECO:0000313" key="1">
    <source>
        <dbReference type="EMBL" id="AYV86079.1"/>
    </source>
</evidence>
<dbReference type="Pfam" id="PF19061">
    <property type="entry name" value="DUF5757"/>
    <property type="match status" value="1"/>
</dbReference>